<evidence type="ECO:0000259" key="4">
    <source>
        <dbReference type="Pfam" id="PF14905"/>
    </source>
</evidence>
<accession>A0A127V7V5</accession>
<keyword evidence="3" id="KW-0998">Cell outer membrane</keyword>
<feature type="domain" description="Outer membrane protein beta-barrel" evidence="4">
    <location>
        <begin position="377"/>
        <end position="788"/>
    </location>
</feature>
<protein>
    <submittedName>
        <fullName evidence="5">TonB-dependent receptor</fullName>
    </submittedName>
</protein>
<dbReference type="KEGG" id="pcm:AY601_0437"/>
<dbReference type="Proteomes" id="UP000071561">
    <property type="component" value="Chromosome"/>
</dbReference>
<dbReference type="PANTHER" id="PTHR40980:SF4">
    <property type="entry name" value="TONB-DEPENDENT RECEPTOR-LIKE BETA-BARREL DOMAIN-CONTAINING PROTEIN"/>
    <property type="match status" value="1"/>
</dbReference>
<dbReference type="Gene3D" id="2.170.130.10">
    <property type="entry name" value="TonB-dependent receptor, plug domain"/>
    <property type="match status" value="1"/>
</dbReference>
<dbReference type="InterPro" id="IPR041700">
    <property type="entry name" value="OMP_b-brl_3"/>
</dbReference>
<dbReference type="InterPro" id="IPR037066">
    <property type="entry name" value="Plug_dom_sf"/>
</dbReference>
<organism evidence="5 6">
    <name type="scientific">Pedobacter cryoconitis</name>
    <dbReference type="NCBI Taxonomy" id="188932"/>
    <lineage>
        <taxon>Bacteria</taxon>
        <taxon>Pseudomonadati</taxon>
        <taxon>Bacteroidota</taxon>
        <taxon>Sphingobacteriia</taxon>
        <taxon>Sphingobacteriales</taxon>
        <taxon>Sphingobacteriaceae</taxon>
        <taxon>Pedobacter</taxon>
    </lineage>
</organism>
<dbReference type="OrthoDB" id="8764943at2"/>
<dbReference type="Pfam" id="PF14905">
    <property type="entry name" value="OMP_b-brl_3"/>
    <property type="match status" value="1"/>
</dbReference>
<dbReference type="Gene3D" id="2.40.170.20">
    <property type="entry name" value="TonB-dependent receptor, beta-barrel domain"/>
    <property type="match status" value="1"/>
</dbReference>
<dbReference type="GO" id="GO:0009279">
    <property type="term" value="C:cell outer membrane"/>
    <property type="evidence" value="ECO:0007669"/>
    <property type="project" value="UniProtKB-SubCell"/>
</dbReference>
<keyword evidence="6" id="KW-1185">Reference proteome</keyword>
<dbReference type="AlphaFoldDB" id="A0A127V7V5"/>
<evidence type="ECO:0000256" key="3">
    <source>
        <dbReference type="ARBA" id="ARBA00023237"/>
    </source>
</evidence>
<dbReference type="PANTHER" id="PTHR40980">
    <property type="entry name" value="PLUG DOMAIN-CONTAINING PROTEIN"/>
    <property type="match status" value="1"/>
</dbReference>
<gene>
    <name evidence="5" type="ORF">AY601_0437</name>
</gene>
<keyword evidence="2" id="KW-0472">Membrane</keyword>
<dbReference type="RefSeq" id="WP_068395764.1">
    <property type="nucleotide sequence ID" value="NZ_CP014504.1"/>
</dbReference>
<comment type="subcellular location">
    <subcellularLocation>
        <location evidence="1">Cell outer membrane</location>
    </subcellularLocation>
</comment>
<evidence type="ECO:0000313" key="5">
    <source>
        <dbReference type="EMBL" id="AMP97393.1"/>
    </source>
</evidence>
<dbReference type="InterPro" id="IPR036942">
    <property type="entry name" value="Beta-barrel_TonB_sf"/>
</dbReference>
<keyword evidence="5" id="KW-0675">Receptor</keyword>
<evidence type="ECO:0000256" key="2">
    <source>
        <dbReference type="ARBA" id="ARBA00023136"/>
    </source>
</evidence>
<dbReference type="PATRIC" id="fig|188932.3.peg.445"/>
<name>A0A127V7V5_9SPHI</name>
<proteinExistence type="predicted"/>
<dbReference type="EMBL" id="CP014504">
    <property type="protein sequence ID" value="AMP97393.1"/>
    <property type="molecule type" value="Genomic_DNA"/>
</dbReference>
<evidence type="ECO:0000313" key="6">
    <source>
        <dbReference type="Proteomes" id="UP000071561"/>
    </source>
</evidence>
<evidence type="ECO:0000256" key="1">
    <source>
        <dbReference type="ARBA" id="ARBA00004442"/>
    </source>
</evidence>
<dbReference type="SUPFAM" id="SSF56935">
    <property type="entry name" value="Porins"/>
    <property type="match status" value="1"/>
</dbReference>
<reference evidence="5 6" key="1">
    <citation type="submission" date="2016-03" db="EMBL/GenBank/DDBJ databases">
        <title>Complete genome sequence of Pedobacter cryoconitis PAMC 27485.</title>
        <authorList>
            <person name="Lee J."/>
            <person name="Kim O.-S."/>
        </authorList>
    </citation>
    <scope>NUCLEOTIDE SEQUENCE [LARGE SCALE GENOMIC DNA]</scope>
    <source>
        <strain evidence="5 6">PAMC 27485</strain>
    </source>
</reference>
<sequence length="814" mass="92731">MIRFSSVYKVIYLTILLVLIQLAIVRGQNIKGRVVGVNGKELAYATVSLFKDTVELKKLSCDSLGNFELKLQTSNINGYKLKAFYLKNVSPLVNLTDPEHFVNLIINDNSTILKEINIVGNKPSLIRKPDRFLFIPGKALAEGSSSLDMMRHVPLIKYEESGEALSIIGKSGTVVYINNKKTTIPKEMLVQMLSSLPAENIKSIEIITNPSSEYAANTTGGIININIKRQLNDGWLGNLAFISQQSNYNKSFLNGSVNYRKNKLSINVIPSFSNDYSFHTDVNMLNYTDGREQKIDSRYFRRYTVLGGGLNVDYDLTKNDYISFNGWRSNVYGKSDQSSNTAFSMAGPPTSNTQQNTLIKSDDFYIYNFGNLNYHHALDTLGVSSLDFNIDYNQFFQRKKDDGNFTDLDYAGNVSRPTVRYKSNLPQDLFNMSEKVEYIRSLNKGMRLKAGAQFSNTHVNNDLHYYNYVDQNYIPDNTLSNDYYYSEKYLGGFVSLERTLNSKWSTNIGLRAERTSYSTEVRNLGIAKDSTYTNLFPSLSVGFTPDQQNQFGLSISRKINRPNIELLFPGRTYYNENYYAENNPFLQPVLIYNTELTYTSHGKYTFLLNYYNARNNYANFTVPVTENGISKLKSTYINYGHVNAFDLVIVVNQIFFDGFWETNFTPSFNLSYYKGANLSVPTNVTNHSLNIFLDNTLYISKTKKWTAFVTFKYTGASKDLSGETLNARSSLNLEVKKVVQKFSFYLILGDIYNGNSTVKTARLSNQLLTRNQIESNNYNRSVALKIRYNFGNNQLKTNKQRGIGNEEVKRRVGF</sequence>